<evidence type="ECO:0000313" key="3">
    <source>
        <dbReference type="Proteomes" id="UP000186804"/>
    </source>
</evidence>
<dbReference type="OrthoDB" id="198977at2759"/>
<dbReference type="RefSeq" id="XP_067066677.1">
    <property type="nucleotide sequence ID" value="XM_067213426.1"/>
</dbReference>
<dbReference type="GeneID" id="92367384"/>
<evidence type="ECO:0000313" key="2">
    <source>
        <dbReference type="EMBL" id="OII71487.1"/>
    </source>
</evidence>
<organism evidence="2 3">
    <name type="scientific">Cryptosporidium andersoni</name>
    <dbReference type="NCBI Taxonomy" id="117008"/>
    <lineage>
        <taxon>Eukaryota</taxon>
        <taxon>Sar</taxon>
        <taxon>Alveolata</taxon>
        <taxon>Apicomplexa</taxon>
        <taxon>Conoidasida</taxon>
        <taxon>Coccidia</taxon>
        <taxon>Eucoccidiorida</taxon>
        <taxon>Eimeriorina</taxon>
        <taxon>Cryptosporidiidae</taxon>
        <taxon>Cryptosporidium</taxon>
    </lineage>
</organism>
<dbReference type="EMBL" id="LRBS01000121">
    <property type="protein sequence ID" value="OII71487.1"/>
    <property type="molecule type" value="Genomic_DNA"/>
</dbReference>
<accession>A0A1J4MBX6</accession>
<dbReference type="Proteomes" id="UP000186804">
    <property type="component" value="Unassembled WGS sequence"/>
</dbReference>
<reference evidence="2 3" key="1">
    <citation type="submission" date="2016-10" db="EMBL/GenBank/DDBJ databases">
        <title>Reductive evolution of mitochondrial metabolism and differential evolution of invasion-related proteins in Cryptosporidium.</title>
        <authorList>
            <person name="Liu S."/>
            <person name="Roellig D.M."/>
            <person name="Guo Y."/>
            <person name="Li N."/>
            <person name="Frace M.A."/>
            <person name="Tang K."/>
            <person name="Zhang L."/>
            <person name="Feng Y."/>
            <person name="Xiao L."/>
        </authorList>
    </citation>
    <scope>NUCLEOTIDE SEQUENCE [LARGE SCALE GENOMIC DNA]</scope>
    <source>
        <strain evidence="2">30847</strain>
    </source>
</reference>
<dbReference type="AlphaFoldDB" id="A0A1J4MBX6"/>
<keyword evidence="1" id="KW-0812">Transmembrane</keyword>
<feature type="transmembrane region" description="Helical" evidence="1">
    <location>
        <begin position="860"/>
        <end position="882"/>
    </location>
</feature>
<keyword evidence="1" id="KW-1133">Transmembrane helix</keyword>
<sequence>MALSLLRKVNEKVLNSVSLLDASLDVDYIVSGLRSSLNNGEHRRIEEGIISLMEFSKRNLNALLMQREWIECACNIVIWSSKNQNEYLFSLCLELLRIVTSMVEDRLISKAGYYYCCNIVECRQVDYKRAQKEDNTMMLINDILKYSNGGIIFVDSLRILSINEKHNLNNDDCNMYSHYDVLKILYILQISRNADNLLEFNLLSNSEILGTTLELLNKGLNSHGYFLSSALELTVALTLNNHSEIQKIITFQGLVDLIYNILAEEMGSLIRDKNLKINSNGEIHKFGSVKDFCNSGTLKEEELDHECPEVLSQCIECLYHIFQNSSCIKYMIETEGYKAMLNLLIDLLGLCLYLCEQWTLYNEQTKSRPIKDELTSENSYNKKVCMFQCFKINELEHNINHVSWICTTLKILKINREFLSHDHSKKISSFLFETHLTEILFTILGNPDNLHFNISYEAIGILEILGFSNEESKNSKKDQISFVDKNIYCSIDKFSHCLEWCTLQSFTGVSPYVWYGYRDVFEKFLPSINYIFGNEAQKVHTEEKHKLKDLISRYSHQMESSLLDWLGTSIMNPYNIIPNLKSGQTDWGSSNRDDWFIINLLPLLFNRSESFNLNYLANQSNEMFFDFVHCVFWFPMVEFCRLHSTLNLNFLNTELDYQDSPNHQILSAITLSPSEPLDQRLLCCILHYRIWRTFQILQLMVLYSPNSLSSLSVVTIEDIVNKAWSLGKGEDVQTRILDSKMDHKAFNFNNEDADAQFEHPLKYYLFYILKTSTEEVATLFHKENSYLDYSLSMGTMFKFSSISSCIAVLQVIFVFLYQESKGRLVDFRCKDNTDIISNSISKLLKFTSLDNFKRRNRVDLIILIDLANVLAVLINVCNGYPIHEDTRVKLSDISKRLQSIEYKSSLETFNSITTPEYMQILITKFIDEILIRDLSVSCLSTSSTSDNYRKYLKHVGTNNNTNIENFLINDDSKDSIEIPHPKSGLVNFDSNIENQYDCIECTKLKEQIFAERKYFRNLLKNKQDEVEALIVAYKIAEKEAKERGKLIREMGISYCEVSPFSIENLDGPTTKNINEELFRENQNLMEIIGILQREIPQVRQYIEDNIFISKNKGLNKVLNSIDSSNFAEVIGQVIID</sequence>
<keyword evidence="3" id="KW-1185">Reference proteome</keyword>
<protein>
    <submittedName>
        <fullName evidence="2">Uncharacterized protein</fullName>
    </submittedName>
</protein>
<proteinExistence type="predicted"/>
<gene>
    <name evidence="2" type="ORF">cand_032000</name>
</gene>
<dbReference type="VEuPathDB" id="CryptoDB:cand_032000"/>
<feature type="transmembrane region" description="Helical" evidence="1">
    <location>
        <begin position="796"/>
        <end position="817"/>
    </location>
</feature>
<name>A0A1J4MBX6_9CRYT</name>
<keyword evidence="1" id="KW-0472">Membrane</keyword>
<comment type="caution">
    <text evidence="2">The sequence shown here is derived from an EMBL/GenBank/DDBJ whole genome shotgun (WGS) entry which is preliminary data.</text>
</comment>
<evidence type="ECO:0000256" key="1">
    <source>
        <dbReference type="SAM" id="Phobius"/>
    </source>
</evidence>